<dbReference type="AlphaFoldDB" id="A0A674G9K9"/>
<organism evidence="1 2">
    <name type="scientific">Taeniopygia guttata</name>
    <name type="common">Zebra finch</name>
    <name type="synonym">Poephila guttata</name>
    <dbReference type="NCBI Taxonomy" id="59729"/>
    <lineage>
        <taxon>Eukaryota</taxon>
        <taxon>Metazoa</taxon>
        <taxon>Chordata</taxon>
        <taxon>Craniata</taxon>
        <taxon>Vertebrata</taxon>
        <taxon>Euteleostomi</taxon>
        <taxon>Archelosauria</taxon>
        <taxon>Archosauria</taxon>
        <taxon>Dinosauria</taxon>
        <taxon>Saurischia</taxon>
        <taxon>Theropoda</taxon>
        <taxon>Coelurosauria</taxon>
        <taxon>Aves</taxon>
        <taxon>Neognathae</taxon>
        <taxon>Neoaves</taxon>
        <taxon>Telluraves</taxon>
        <taxon>Australaves</taxon>
        <taxon>Passeriformes</taxon>
        <taxon>Passeroidea</taxon>
        <taxon>Estrildidae</taxon>
        <taxon>Estrildinae</taxon>
        <taxon>Taeniopygia</taxon>
    </lineage>
</organism>
<reference evidence="1" key="3">
    <citation type="submission" date="2025-09" db="UniProtKB">
        <authorList>
            <consortium name="Ensembl"/>
        </authorList>
    </citation>
    <scope>IDENTIFICATION</scope>
</reference>
<dbReference type="GeneTree" id="ENSGT00940000156191"/>
<dbReference type="GO" id="GO:0005856">
    <property type="term" value="C:cytoskeleton"/>
    <property type="evidence" value="ECO:0007669"/>
    <property type="project" value="TreeGrafter"/>
</dbReference>
<sequence length="383" mass="41616">MMSQLVSLPAPHPVSATLHLNKFPCRHAGGYLPARPALRFSTAAGLENNHCLTAQQGVLAASLLLTCCFSPFLLLPATSCCSSLSFTFFCDASFAFFLLWATQKLRTSAVSEKPFGSSPVFPVVSLATSMEERWVGTWRPHPRRGPILAEFSTPGPKYWLPGSTGHTAHDPTKDRAPAYSFRGTKVPSTNSCSPGPRYFIHPSITKSGKYVSPSAHMIGRPKTKILVTPGPSDYTTDPANKHVYYKAPANSLASRPKDLKGFRTPGPGAYTLPRVLGPHTTYTHAEPCYSMKGKSQYQSCFHDLAMTPGPAAFAKVDMDVYKTRAPKYTMGLKTKFPGKGTIPGPAEYSLGKLSVTKARDPAFSFGLRHSVYKASLIPETHLD</sequence>
<evidence type="ECO:0000313" key="1">
    <source>
        <dbReference type="Ensembl" id="ENSTGUP00000019412.1"/>
    </source>
</evidence>
<protein>
    <submittedName>
        <fullName evidence="1">Outer dense fiber protein 3-like</fullName>
    </submittedName>
</protein>
<accession>A0A674G9K9</accession>
<name>A0A674G9K9_TAEGU</name>
<dbReference type="OMA" id="YDINAIC"/>
<dbReference type="PANTHER" id="PTHR21580:SF28">
    <property type="entry name" value="BOREALIN N-TERMINAL DOMAIN-CONTAINING PROTEIN-RELATED"/>
    <property type="match status" value="1"/>
</dbReference>
<evidence type="ECO:0000313" key="2">
    <source>
        <dbReference type="Proteomes" id="UP000007754"/>
    </source>
</evidence>
<dbReference type="Ensembl" id="ENSTGUT00000035652.1">
    <property type="protein sequence ID" value="ENSTGUP00000019412.1"/>
    <property type="gene ID" value="ENSTGUG00000028677.1"/>
</dbReference>
<reference evidence="1" key="2">
    <citation type="submission" date="2025-08" db="UniProtKB">
        <authorList>
            <consortium name="Ensembl"/>
        </authorList>
    </citation>
    <scope>IDENTIFICATION</scope>
</reference>
<proteinExistence type="predicted"/>
<dbReference type="InterPro" id="IPR010736">
    <property type="entry name" value="SHIPPO-rpt"/>
</dbReference>
<dbReference type="PANTHER" id="PTHR21580">
    <property type="entry name" value="SHIPPO-1-RELATED"/>
    <property type="match status" value="1"/>
</dbReference>
<dbReference type="Proteomes" id="UP000007754">
    <property type="component" value="Chromosome 5"/>
</dbReference>
<reference evidence="1 2" key="1">
    <citation type="journal article" date="2010" name="Nature">
        <title>The genome of a songbird.</title>
        <authorList>
            <person name="Warren W.C."/>
            <person name="Clayton D.F."/>
            <person name="Ellegren H."/>
            <person name="Arnold A.P."/>
            <person name="Hillier L.W."/>
            <person name="Kunstner A."/>
            <person name="Searle S."/>
            <person name="White S."/>
            <person name="Vilella A.J."/>
            <person name="Fairley S."/>
            <person name="Heger A."/>
            <person name="Kong L."/>
            <person name="Ponting C.P."/>
            <person name="Jarvis E.D."/>
            <person name="Mello C.V."/>
            <person name="Minx P."/>
            <person name="Lovell P."/>
            <person name="Velho T.A."/>
            <person name="Ferris M."/>
            <person name="Balakrishnan C.N."/>
            <person name="Sinha S."/>
            <person name="Blatti C."/>
            <person name="London S.E."/>
            <person name="Li Y."/>
            <person name="Lin Y.C."/>
            <person name="George J."/>
            <person name="Sweedler J."/>
            <person name="Southey B."/>
            <person name="Gunaratne P."/>
            <person name="Watson M."/>
            <person name="Nam K."/>
            <person name="Backstrom N."/>
            <person name="Smeds L."/>
            <person name="Nabholz B."/>
            <person name="Itoh Y."/>
            <person name="Whitney O."/>
            <person name="Pfenning A.R."/>
            <person name="Howard J."/>
            <person name="Volker M."/>
            <person name="Skinner B.M."/>
            <person name="Griffin D.K."/>
            <person name="Ye L."/>
            <person name="McLaren W.M."/>
            <person name="Flicek P."/>
            <person name="Quesada V."/>
            <person name="Velasco G."/>
            <person name="Lopez-Otin C."/>
            <person name="Puente X.S."/>
            <person name="Olender T."/>
            <person name="Lancet D."/>
            <person name="Smit A.F."/>
            <person name="Hubley R."/>
            <person name="Konkel M.K."/>
            <person name="Walker J.A."/>
            <person name="Batzer M.A."/>
            <person name="Gu W."/>
            <person name="Pollock D.D."/>
            <person name="Chen L."/>
            <person name="Cheng Z."/>
            <person name="Eichler E.E."/>
            <person name="Stapley J."/>
            <person name="Slate J."/>
            <person name="Ekblom R."/>
            <person name="Birkhead T."/>
            <person name="Burke T."/>
            <person name="Burt D."/>
            <person name="Scharff C."/>
            <person name="Adam I."/>
            <person name="Richard H."/>
            <person name="Sultan M."/>
            <person name="Soldatov A."/>
            <person name="Lehrach H."/>
            <person name="Edwards S.V."/>
            <person name="Yang S.P."/>
            <person name="Li X."/>
            <person name="Graves T."/>
            <person name="Fulton L."/>
            <person name="Nelson J."/>
            <person name="Chinwalla A."/>
            <person name="Hou S."/>
            <person name="Mardis E.R."/>
            <person name="Wilson R.K."/>
        </authorList>
    </citation>
    <scope>NUCLEOTIDE SEQUENCE [LARGE SCALE GENOMIC DNA]</scope>
</reference>
<keyword evidence="2" id="KW-1185">Reference proteome</keyword>
<gene>
    <name evidence="1" type="primary">LOC100224784</name>
</gene>
<dbReference type="InterPro" id="IPR051291">
    <property type="entry name" value="CIMAP"/>
</dbReference>
<dbReference type="Pfam" id="PF07004">
    <property type="entry name" value="SHIPPO-rpt"/>
    <property type="match status" value="4"/>
</dbReference>
<dbReference type="InParanoid" id="A0A674G9K9"/>